<name>Q0UE27_PHANO</name>
<sequence length="679" mass="76704">MPGLVMARSLLNLADLVALPFGNAIEHARSASKSSPKLLALSILGLIDKNLIAPVVMGMAGVALLIPLILPTIGLEQVLDLSAFRFQWKREMEVRDVVEYVDREVLKEVEKPVYHEVVKYVDREVVQFVDREAVKYLDREVVNYVDREVIKYVNRDVIKEVEKSVHYYIIKTEIVEKSATRAETIFTETPTPAYANAGVQVDGMEYSSSFTRKVAITEGLPVERKTVTNEVLPVASVEQNMDGQPKKNNRKHRAGKKQRKQKTASLVSAETLTITAPPVDQTSTSAATKIVEEVLTTYETPINEKISSVSLEEDSGVAASAPSTTDADIQSIFIRTTAAQNEGMRIAQEARDRTRKPGGIPPQIEKVKDERETDLPPHEHDTYKDLVFRTVADMNAADQEYLTMPPPGRGSPATQQGFDRNTAIRDTFFFRGEELQNPHTWGETPIKHLFVSIPVKGVWLYVTPEASYVFRWHVENSVWYCEDYGFGFHQTELKAKTEPLFEYFYADLTVPNEDVTANGARRVGSPEGPFWAQAVADCAAEVKKQMKAEQKSQEAAQEMQQEIYEQQIKAKQFKLHVHQQEEQRRAACPAPQMPKQFDQDNPAFRTAQQKWNEHRASRQSQQTPQMPKQGDYDDAQYWNAQQSQQSTPPQSRPKARTRARAPKMTPQQTGSEHARKAAE</sequence>
<evidence type="ECO:0000313" key="4">
    <source>
        <dbReference type="Proteomes" id="UP000001055"/>
    </source>
</evidence>
<feature type="region of interest" description="Disordered" evidence="1">
    <location>
        <begin position="575"/>
        <end position="679"/>
    </location>
</feature>
<gene>
    <name evidence="3" type="ORF">SNOG_09987</name>
</gene>
<keyword evidence="2" id="KW-1133">Transmembrane helix</keyword>
<protein>
    <submittedName>
        <fullName evidence="3">Uncharacterized protein</fullName>
    </submittedName>
</protein>
<proteinExistence type="predicted"/>
<feature type="region of interest" description="Disordered" evidence="1">
    <location>
        <begin position="238"/>
        <end position="265"/>
    </location>
</feature>
<accession>Q0UE27</accession>
<dbReference type="GeneID" id="5977177"/>
<dbReference type="VEuPathDB" id="FungiDB:JI435_099870"/>
<dbReference type="KEGG" id="pno:SNOG_09987"/>
<dbReference type="EMBL" id="CH445340">
    <property type="protein sequence ID" value="EAT82322.2"/>
    <property type="molecule type" value="Genomic_DNA"/>
</dbReference>
<feature type="transmembrane region" description="Helical" evidence="2">
    <location>
        <begin position="51"/>
        <end position="70"/>
    </location>
</feature>
<keyword evidence="2" id="KW-0472">Membrane</keyword>
<dbReference type="InParanoid" id="Q0UE27"/>
<evidence type="ECO:0000256" key="2">
    <source>
        <dbReference type="SAM" id="Phobius"/>
    </source>
</evidence>
<keyword evidence="2" id="KW-0812">Transmembrane</keyword>
<dbReference type="AlphaFoldDB" id="Q0UE27"/>
<evidence type="ECO:0000313" key="3">
    <source>
        <dbReference type="EMBL" id="EAT82322.2"/>
    </source>
</evidence>
<feature type="compositionally biased region" description="Basic residues" evidence="1">
    <location>
        <begin position="247"/>
        <end position="262"/>
    </location>
</feature>
<dbReference type="RefSeq" id="XP_001800271.1">
    <property type="nucleotide sequence ID" value="XM_001800219.1"/>
</dbReference>
<dbReference type="Proteomes" id="UP000001055">
    <property type="component" value="Unassembled WGS sequence"/>
</dbReference>
<evidence type="ECO:0000256" key="1">
    <source>
        <dbReference type="SAM" id="MobiDB-lite"/>
    </source>
</evidence>
<organism evidence="3 4">
    <name type="scientific">Phaeosphaeria nodorum (strain SN15 / ATCC MYA-4574 / FGSC 10173)</name>
    <name type="common">Glume blotch fungus</name>
    <name type="synonym">Parastagonospora nodorum</name>
    <dbReference type="NCBI Taxonomy" id="321614"/>
    <lineage>
        <taxon>Eukaryota</taxon>
        <taxon>Fungi</taxon>
        <taxon>Dikarya</taxon>
        <taxon>Ascomycota</taxon>
        <taxon>Pezizomycotina</taxon>
        <taxon>Dothideomycetes</taxon>
        <taxon>Pleosporomycetidae</taxon>
        <taxon>Pleosporales</taxon>
        <taxon>Pleosporineae</taxon>
        <taxon>Phaeosphaeriaceae</taxon>
        <taxon>Parastagonospora</taxon>
    </lineage>
</organism>
<reference evidence="4" key="1">
    <citation type="journal article" date="2007" name="Plant Cell">
        <title>Dothideomycete-plant interactions illuminated by genome sequencing and EST analysis of the wheat pathogen Stagonospora nodorum.</title>
        <authorList>
            <person name="Hane J.K."/>
            <person name="Lowe R.G."/>
            <person name="Solomon P.S."/>
            <person name="Tan K.C."/>
            <person name="Schoch C.L."/>
            <person name="Spatafora J.W."/>
            <person name="Crous P.W."/>
            <person name="Kodira C."/>
            <person name="Birren B.W."/>
            <person name="Galagan J.E."/>
            <person name="Torriani S.F."/>
            <person name="McDonald B.A."/>
            <person name="Oliver R.P."/>
        </authorList>
    </citation>
    <scope>NUCLEOTIDE SEQUENCE [LARGE SCALE GENOMIC DNA]</scope>
    <source>
        <strain evidence="4">SN15 / ATCC MYA-4574 / FGSC 10173</strain>
    </source>
</reference>